<gene>
    <name evidence="2" type="ORF">SMN809_LOCUS47691</name>
</gene>
<accession>A0A8S3BCX4</accession>
<reference evidence="2" key="1">
    <citation type="submission" date="2021-02" db="EMBL/GenBank/DDBJ databases">
        <authorList>
            <person name="Nowell W R."/>
        </authorList>
    </citation>
    <scope>NUCLEOTIDE SEQUENCE</scope>
</reference>
<protein>
    <recommendedName>
        <fullName evidence="1">Ras-GEF domain-containing protein</fullName>
    </recommendedName>
</protein>
<sequence>MKPGRDDLAPNVALISRRFNEMCRLVITEILSQSTINDRIQCIEKW</sequence>
<dbReference type="SUPFAM" id="SSF48366">
    <property type="entry name" value="Ras GEF"/>
    <property type="match status" value="1"/>
</dbReference>
<name>A0A8S3BCX4_9BILA</name>
<dbReference type="InterPro" id="IPR036964">
    <property type="entry name" value="RASGEF_cat_dom_sf"/>
</dbReference>
<dbReference type="Proteomes" id="UP000676336">
    <property type="component" value="Unassembled WGS sequence"/>
</dbReference>
<proteinExistence type="predicted"/>
<comment type="caution">
    <text evidence="2">The sequence shown here is derived from an EMBL/GenBank/DDBJ whole genome shotgun (WGS) entry which is preliminary data.</text>
</comment>
<dbReference type="GO" id="GO:0007264">
    <property type="term" value="P:small GTPase-mediated signal transduction"/>
    <property type="evidence" value="ECO:0007669"/>
    <property type="project" value="InterPro"/>
</dbReference>
<dbReference type="InterPro" id="IPR001895">
    <property type="entry name" value="RASGEF_cat_dom"/>
</dbReference>
<dbReference type="Gene3D" id="1.10.840.10">
    <property type="entry name" value="Ras guanine-nucleotide exchange factors catalytic domain"/>
    <property type="match status" value="1"/>
</dbReference>
<dbReference type="EMBL" id="CAJOBI010151668">
    <property type="protein sequence ID" value="CAF4813282.1"/>
    <property type="molecule type" value="Genomic_DNA"/>
</dbReference>
<dbReference type="GO" id="GO:0005085">
    <property type="term" value="F:guanyl-nucleotide exchange factor activity"/>
    <property type="evidence" value="ECO:0007669"/>
    <property type="project" value="InterPro"/>
</dbReference>
<evidence type="ECO:0000259" key="1">
    <source>
        <dbReference type="Pfam" id="PF00617"/>
    </source>
</evidence>
<evidence type="ECO:0000313" key="3">
    <source>
        <dbReference type="Proteomes" id="UP000676336"/>
    </source>
</evidence>
<evidence type="ECO:0000313" key="2">
    <source>
        <dbReference type="EMBL" id="CAF4813282.1"/>
    </source>
</evidence>
<dbReference type="InterPro" id="IPR023578">
    <property type="entry name" value="Ras_GEF_dom_sf"/>
</dbReference>
<dbReference type="Pfam" id="PF00617">
    <property type="entry name" value="RasGEF"/>
    <property type="match status" value="1"/>
</dbReference>
<feature type="non-terminal residue" evidence="2">
    <location>
        <position position="1"/>
    </location>
</feature>
<dbReference type="AlphaFoldDB" id="A0A8S3BCX4"/>
<feature type="domain" description="Ras-GEF" evidence="1">
    <location>
        <begin position="7"/>
        <end position="46"/>
    </location>
</feature>
<organism evidence="2 3">
    <name type="scientific">Rotaria magnacalcarata</name>
    <dbReference type="NCBI Taxonomy" id="392030"/>
    <lineage>
        <taxon>Eukaryota</taxon>
        <taxon>Metazoa</taxon>
        <taxon>Spiralia</taxon>
        <taxon>Gnathifera</taxon>
        <taxon>Rotifera</taxon>
        <taxon>Eurotatoria</taxon>
        <taxon>Bdelloidea</taxon>
        <taxon>Philodinida</taxon>
        <taxon>Philodinidae</taxon>
        <taxon>Rotaria</taxon>
    </lineage>
</organism>